<dbReference type="GeneID" id="94846328"/>
<evidence type="ECO:0008006" key="11">
    <source>
        <dbReference type="Google" id="ProtNLM"/>
    </source>
</evidence>
<gene>
    <name evidence="9" type="ORF">TRFO_37767</name>
</gene>
<dbReference type="GO" id="GO:0000978">
    <property type="term" value="F:RNA polymerase II cis-regulatory region sequence-specific DNA binding"/>
    <property type="evidence" value="ECO:0007669"/>
    <property type="project" value="TreeGrafter"/>
</dbReference>
<proteinExistence type="predicted"/>
<evidence type="ECO:0000313" key="10">
    <source>
        <dbReference type="Proteomes" id="UP000179807"/>
    </source>
</evidence>
<evidence type="ECO:0000256" key="1">
    <source>
        <dbReference type="ARBA" id="ARBA00023015"/>
    </source>
</evidence>
<keyword evidence="4" id="KW-0539">Nucleus</keyword>
<dbReference type="SUPFAM" id="SSF46689">
    <property type="entry name" value="Homeodomain-like"/>
    <property type="match status" value="1"/>
</dbReference>
<comment type="caution">
    <text evidence="9">The sequence shown here is derived from an EMBL/GenBank/DDBJ whole genome shotgun (WGS) entry which is preliminary data.</text>
</comment>
<feature type="domain" description="Myb-like" evidence="6">
    <location>
        <begin position="68"/>
        <end position="118"/>
    </location>
</feature>
<keyword evidence="2" id="KW-0238">DNA-binding</keyword>
<dbReference type="GO" id="GO:0042796">
    <property type="term" value="P:snRNA transcription by RNA polymerase III"/>
    <property type="evidence" value="ECO:0007669"/>
    <property type="project" value="TreeGrafter"/>
</dbReference>
<feature type="domain" description="HTH myb-type" evidence="8">
    <location>
        <begin position="16"/>
        <end position="71"/>
    </location>
</feature>
<evidence type="ECO:0000256" key="5">
    <source>
        <dbReference type="SAM" id="MobiDB-lite"/>
    </source>
</evidence>
<dbReference type="EMBL" id="MLAK01001200">
    <property type="protein sequence ID" value="OHS96096.1"/>
    <property type="molecule type" value="Genomic_DNA"/>
</dbReference>
<dbReference type="PROSITE" id="PS51293">
    <property type="entry name" value="SANT"/>
    <property type="match status" value="1"/>
</dbReference>
<keyword evidence="1" id="KW-0805">Transcription regulation</keyword>
<keyword evidence="3" id="KW-0804">Transcription</keyword>
<feature type="compositionally biased region" description="Pro residues" evidence="5">
    <location>
        <begin position="354"/>
        <end position="364"/>
    </location>
</feature>
<dbReference type="InterPro" id="IPR001005">
    <property type="entry name" value="SANT/Myb"/>
</dbReference>
<feature type="compositionally biased region" description="Polar residues" evidence="5">
    <location>
        <begin position="278"/>
        <end position="308"/>
    </location>
</feature>
<dbReference type="PROSITE" id="PS51294">
    <property type="entry name" value="HTH_MYB"/>
    <property type="match status" value="2"/>
</dbReference>
<evidence type="ECO:0000256" key="2">
    <source>
        <dbReference type="ARBA" id="ARBA00023125"/>
    </source>
</evidence>
<protein>
    <recommendedName>
        <fullName evidence="11">Myb-like DNA-binding domain containing protein</fullName>
    </recommendedName>
</protein>
<reference evidence="9" key="1">
    <citation type="submission" date="2016-10" db="EMBL/GenBank/DDBJ databases">
        <authorList>
            <person name="Benchimol M."/>
            <person name="Almeida L.G."/>
            <person name="Vasconcelos A.T."/>
            <person name="Perreira-Neves A."/>
            <person name="Rosa I.A."/>
            <person name="Tasca T."/>
            <person name="Bogo M.R."/>
            <person name="de Souza W."/>
        </authorList>
    </citation>
    <scope>NUCLEOTIDE SEQUENCE [LARGE SCALE GENOMIC DNA]</scope>
    <source>
        <strain evidence="9">K</strain>
    </source>
</reference>
<dbReference type="InterPro" id="IPR017884">
    <property type="entry name" value="SANT_dom"/>
</dbReference>
<evidence type="ECO:0000313" key="9">
    <source>
        <dbReference type="EMBL" id="OHS96096.1"/>
    </source>
</evidence>
<dbReference type="InterPro" id="IPR009057">
    <property type="entry name" value="Homeodomain-like_sf"/>
</dbReference>
<organism evidence="9 10">
    <name type="scientific">Tritrichomonas foetus</name>
    <dbReference type="NCBI Taxonomy" id="1144522"/>
    <lineage>
        <taxon>Eukaryota</taxon>
        <taxon>Metamonada</taxon>
        <taxon>Parabasalia</taxon>
        <taxon>Tritrichomonadida</taxon>
        <taxon>Tritrichomonadidae</taxon>
        <taxon>Tritrichomonas</taxon>
    </lineage>
</organism>
<dbReference type="GO" id="GO:0019185">
    <property type="term" value="C:snRNA-activating protein complex"/>
    <property type="evidence" value="ECO:0007669"/>
    <property type="project" value="TreeGrafter"/>
</dbReference>
<sequence length="452" mass="49678">MLPHAYWGLYGQTAGKPSGIRQMFSPQEDETLKQLVSQYGDKDWKLIARKMPNRSTRQCRERYKNYLAPEIKNGPWTREEDELLRSKYQEFGPRWSTIATFFESRSDVNIKNRWTSISGHQSKAPKMKAYFISTSPPNQVNSIPNNPINLNPTSNGIVNNSSNMNGSSLINKFNGTIQKVHQNGSQNASPANANIGSSPSMTVEKSPLSPFAIQPQLQSIQQQIQQTIQQQTSINQQVPINVQSNSNAFGECPPISQIHQTHPIITRPAPQSVPPTDGTVNSLPGSGNFIQQPQLSNPMLPPNGSQFLMSHVSHHTPTSTASPQIQSQTKTVIPSQLQPVQTPAQVHPTTPIDQPIPSPIPPQEIPESAPPVSSNTTTNTTTSNPSNPATATQPAKRKQLFPPISSFSQTADSTFDRVVFPNESSRIDESYIGNGPNMALTNTFPNYGGSIW</sequence>
<dbReference type="SMART" id="SM00717">
    <property type="entry name" value="SANT"/>
    <property type="match status" value="2"/>
</dbReference>
<dbReference type="InterPro" id="IPR017930">
    <property type="entry name" value="Myb_dom"/>
</dbReference>
<feature type="region of interest" description="Disordered" evidence="5">
    <location>
        <begin position="268"/>
        <end position="397"/>
    </location>
</feature>
<evidence type="ECO:0000256" key="3">
    <source>
        <dbReference type="ARBA" id="ARBA00023163"/>
    </source>
</evidence>
<name>A0A1J4JAC2_9EUKA</name>
<accession>A0A1J4JAC2</accession>
<dbReference type="PANTHER" id="PTHR46621">
    <property type="entry name" value="SNRNA-ACTIVATING PROTEIN COMPLEX SUBUNIT 4"/>
    <property type="match status" value="1"/>
</dbReference>
<dbReference type="InterPro" id="IPR051575">
    <property type="entry name" value="Myb-like_DNA-bd"/>
</dbReference>
<evidence type="ECO:0000259" key="8">
    <source>
        <dbReference type="PROSITE" id="PS51294"/>
    </source>
</evidence>
<dbReference type="GO" id="GO:0042795">
    <property type="term" value="P:snRNA transcription by RNA polymerase II"/>
    <property type="evidence" value="ECO:0007669"/>
    <property type="project" value="TreeGrafter"/>
</dbReference>
<dbReference type="PANTHER" id="PTHR46621:SF1">
    <property type="entry name" value="SNRNA-ACTIVATING PROTEIN COMPLEX SUBUNIT 4"/>
    <property type="match status" value="1"/>
</dbReference>
<dbReference type="CDD" id="cd00167">
    <property type="entry name" value="SANT"/>
    <property type="match status" value="2"/>
</dbReference>
<evidence type="ECO:0000259" key="6">
    <source>
        <dbReference type="PROSITE" id="PS50090"/>
    </source>
</evidence>
<dbReference type="RefSeq" id="XP_068349233.1">
    <property type="nucleotide sequence ID" value="XM_068511624.1"/>
</dbReference>
<dbReference type="Proteomes" id="UP000179807">
    <property type="component" value="Unassembled WGS sequence"/>
</dbReference>
<feature type="domain" description="HTH myb-type" evidence="8">
    <location>
        <begin position="72"/>
        <end position="122"/>
    </location>
</feature>
<feature type="domain" description="Myb-like" evidence="6">
    <location>
        <begin position="16"/>
        <end position="67"/>
    </location>
</feature>
<dbReference type="VEuPathDB" id="TrichDB:TRFO_37767"/>
<keyword evidence="10" id="KW-1185">Reference proteome</keyword>
<dbReference type="PROSITE" id="PS50090">
    <property type="entry name" value="MYB_LIKE"/>
    <property type="match status" value="2"/>
</dbReference>
<dbReference type="Gene3D" id="1.10.10.60">
    <property type="entry name" value="Homeodomain-like"/>
    <property type="match status" value="2"/>
</dbReference>
<evidence type="ECO:0000256" key="4">
    <source>
        <dbReference type="ARBA" id="ARBA00023242"/>
    </source>
</evidence>
<dbReference type="Pfam" id="PF13921">
    <property type="entry name" value="Myb_DNA-bind_6"/>
    <property type="match status" value="1"/>
</dbReference>
<dbReference type="GO" id="GO:0001006">
    <property type="term" value="F:RNA polymerase III type 3 promoter sequence-specific DNA binding"/>
    <property type="evidence" value="ECO:0007669"/>
    <property type="project" value="TreeGrafter"/>
</dbReference>
<evidence type="ECO:0000259" key="7">
    <source>
        <dbReference type="PROSITE" id="PS51293"/>
    </source>
</evidence>
<feature type="compositionally biased region" description="Low complexity" evidence="5">
    <location>
        <begin position="365"/>
        <end position="392"/>
    </location>
</feature>
<feature type="domain" description="SANT" evidence="7">
    <location>
        <begin position="19"/>
        <end position="73"/>
    </location>
</feature>
<feature type="compositionally biased region" description="Polar residues" evidence="5">
    <location>
        <begin position="315"/>
        <end position="344"/>
    </location>
</feature>
<dbReference type="AlphaFoldDB" id="A0A1J4JAC2"/>